<evidence type="ECO:0000256" key="1">
    <source>
        <dbReference type="SAM" id="MobiDB-lite"/>
    </source>
</evidence>
<proteinExistence type="predicted"/>
<reference evidence="2 3" key="1">
    <citation type="submission" date="2015-11" db="EMBL/GenBank/DDBJ databases">
        <title>Butyribacter intestini gen. nov., sp. nov., a butyric acid-producing bacterium of the family Lachnospiraceae isolated from the human faeces.</title>
        <authorList>
            <person name="Zou Y."/>
            <person name="Xue W."/>
            <person name="Luo G."/>
            <person name="Lv M."/>
        </authorList>
    </citation>
    <scope>NUCLEOTIDE SEQUENCE [LARGE SCALE GENOMIC DNA]</scope>
    <source>
        <strain evidence="2 3">ACET-33324</strain>
    </source>
</reference>
<organism evidence="2 3">
    <name type="scientific">Acetivibrio ethanolgignens</name>
    <dbReference type="NCBI Taxonomy" id="290052"/>
    <lineage>
        <taxon>Bacteria</taxon>
        <taxon>Bacillati</taxon>
        <taxon>Bacillota</taxon>
        <taxon>Clostridia</taxon>
        <taxon>Eubacteriales</taxon>
        <taxon>Oscillospiraceae</taxon>
        <taxon>Acetivibrio</taxon>
    </lineage>
</organism>
<feature type="region of interest" description="Disordered" evidence="1">
    <location>
        <begin position="545"/>
        <end position="565"/>
    </location>
</feature>
<dbReference type="EMBL" id="LNAM01000024">
    <property type="protein sequence ID" value="KSV60316.1"/>
    <property type="molecule type" value="Genomic_DNA"/>
</dbReference>
<dbReference type="Proteomes" id="UP000054874">
    <property type="component" value="Unassembled WGS sequence"/>
</dbReference>
<dbReference type="AlphaFoldDB" id="A0A0V8QII3"/>
<name>A0A0V8QII3_9FIRM</name>
<gene>
    <name evidence="2" type="ORF">ASU35_06075</name>
</gene>
<protein>
    <submittedName>
        <fullName evidence="2">Uncharacterized protein</fullName>
    </submittedName>
</protein>
<dbReference type="STRING" id="290052.ASU35_06075"/>
<dbReference type="OrthoDB" id="1849394at2"/>
<evidence type="ECO:0000313" key="3">
    <source>
        <dbReference type="Proteomes" id="UP000054874"/>
    </source>
</evidence>
<dbReference type="RefSeq" id="WP_058351517.1">
    <property type="nucleotide sequence ID" value="NZ_CABMMD010000024.1"/>
</dbReference>
<keyword evidence="3" id="KW-1185">Reference proteome</keyword>
<comment type="caution">
    <text evidence="2">The sequence shown here is derived from an EMBL/GenBank/DDBJ whole genome shotgun (WGS) entry which is preliminary data.</text>
</comment>
<accession>A0A0V8QII3</accession>
<sequence length="565" mass="61931">MAVIVRMPSKGGSNTKNVTAVPDDVLSGKVFVNSKGEEQEGNMPDNGAVAQVLNAGGSYTIPKGYHDGGGKITANSLASQTQANATAPFIARGKTAWVNGNKVVGTGLIASEIRGVKKDYYVYAGQTIEVGDFVQLTYGISGIGSGKAIKKTLPLKTSSDSSFITCKIDESTVLLLSKEADSNYNYYRMYASVIKINGVDISVGPRIQILEKKYVYGIEDSDLKYISDAKFIVSDSSHVYVLYPTSKSYDEFMYWYLTLNGVTISVSGMKKIYIGRDKEFQGVSYKNKALYKTSSGHFYLPIIHGTGTINDWNMTTYNTMYISINFLSDNKGTLRLENKTILHIDSCDSADCDFGKDEFVLAYSKNSDRNTIGIFTGRISGKTAKEVKKQYVNKTEDAYLNVCKLTEKVRIVFIGKNSSALYYRTVDNEGNISSSTLSIALSTEKIIVTSNLDNRLLIRNELFEISNARNGLLRKLSTKAGFYYSEILLLYGSKALTIYDGEATVINFPNANIDYLNYIYEIQAKLAISNDDTEGVALTKGIGGSNQGSGAKHNQKVTVVSKLAK</sequence>
<evidence type="ECO:0000313" key="2">
    <source>
        <dbReference type="EMBL" id="KSV60316.1"/>
    </source>
</evidence>